<evidence type="ECO:0000313" key="1">
    <source>
        <dbReference type="EMBL" id="NHN86501.1"/>
    </source>
</evidence>
<dbReference type="EMBL" id="WOTB01000036">
    <property type="protein sequence ID" value="NHN86501.1"/>
    <property type="molecule type" value="Genomic_DNA"/>
</dbReference>
<dbReference type="RefSeq" id="WP_173584844.1">
    <property type="nucleotide sequence ID" value="NZ_WOTB01000036.1"/>
</dbReference>
<proteinExistence type="predicted"/>
<evidence type="ECO:0000313" key="2">
    <source>
        <dbReference type="Proteomes" id="UP000635278"/>
    </source>
</evidence>
<reference evidence="1 2" key="1">
    <citation type="journal article" date="2020" name="Int. J. Syst. Evol. Microbiol.">
        <title>Novel acetic acid bacteria from cider fermentations: Acetobacter conturbans sp. nov. and Acetobacter fallax sp. nov.</title>
        <authorList>
            <person name="Sombolestani A.S."/>
            <person name="Cleenwerck I."/>
            <person name="Cnockaert M."/>
            <person name="Borremans W."/>
            <person name="Wieme A.D."/>
            <person name="De Vuyst L."/>
            <person name="Vandamme P."/>
        </authorList>
    </citation>
    <scope>NUCLEOTIDE SEQUENCE [LARGE SCALE GENOMIC DNA]</scope>
    <source>
        <strain evidence="1 2">LMG 30640</strain>
    </source>
</reference>
<accession>A0ABX0JTH6</accession>
<name>A0ABX0JTH6_9PROT</name>
<organism evidence="1 2">
    <name type="scientific">Acetobacter musti</name>
    <dbReference type="NCBI Taxonomy" id="864732"/>
    <lineage>
        <taxon>Bacteria</taxon>
        <taxon>Pseudomonadati</taxon>
        <taxon>Pseudomonadota</taxon>
        <taxon>Alphaproteobacteria</taxon>
        <taxon>Acetobacterales</taxon>
        <taxon>Acetobacteraceae</taxon>
        <taxon>Acetobacter</taxon>
    </lineage>
</organism>
<comment type="caution">
    <text evidence="1">The sequence shown here is derived from an EMBL/GenBank/DDBJ whole genome shotgun (WGS) entry which is preliminary data.</text>
</comment>
<dbReference type="Proteomes" id="UP000635278">
    <property type="component" value="Unassembled WGS sequence"/>
</dbReference>
<keyword evidence="2" id="KW-1185">Reference proteome</keyword>
<protein>
    <submittedName>
        <fullName evidence="1">Uncharacterized protein</fullName>
    </submittedName>
</protein>
<gene>
    <name evidence="1" type="ORF">GOB93_17945</name>
</gene>
<sequence length="140" mass="15034">MSEYFFDGWLGLLDANRLELTVSGYSRVPVRFTALNGSRDTRPVTQPIISTEAAWPLACRLALFLQASGDDLPVLHWQLSRWTLGGTINSFAVPETDSHLLLNSPGIWPPGIVVGQSAAGEDVTVGSDISWLPGASTPAV</sequence>